<reference evidence="2 3" key="1">
    <citation type="submission" date="2020-04" db="EMBL/GenBank/DDBJ databases">
        <title>Flammeovirga sp. SR4, a novel species isolated from seawater.</title>
        <authorList>
            <person name="Wang X."/>
        </authorList>
    </citation>
    <scope>NUCLEOTIDE SEQUENCE [LARGE SCALE GENOMIC DNA]</scope>
    <source>
        <strain evidence="2 3">SR4</strain>
    </source>
</reference>
<evidence type="ECO:0000313" key="3">
    <source>
        <dbReference type="Proteomes" id="UP000585050"/>
    </source>
</evidence>
<dbReference type="InterPro" id="IPR014710">
    <property type="entry name" value="RmlC-like_jellyroll"/>
</dbReference>
<dbReference type="AlphaFoldDB" id="A0A7X8SP97"/>
<dbReference type="Gene3D" id="2.60.120.10">
    <property type="entry name" value="Jelly Rolls"/>
    <property type="match status" value="1"/>
</dbReference>
<accession>A0A7X8SP97</accession>
<dbReference type="Proteomes" id="UP000585050">
    <property type="component" value="Unassembled WGS sequence"/>
</dbReference>
<dbReference type="RefSeq" id="WP_168884486.1">
    <property type="nucleotide sequence ID" value="NZ_JABAIL010000008.1"/>
</dbReference>
<dbReference type="InterPro" id="IPR000595">
    <property type="entry name" value="cNMP-bd_dom"/>
</dbReference>
<dbReference type="EMBL" id="JABAIL010000008">
    <property type="protein sequence ID" value="NLR93772.1"/>
    <property type="molecule type" value="Genomic_DNA"/>
</dbReference>
<organism evidence="2 3">
    <name type="scientific">Flammeovirga agarivorans</name>
    <dbReference type="NCBI Taxonomy" id="2726742"/>
    <lineage>
        <taxon>Bacteria</taxon>
        <taxon>Pseudomonadati</taxon>
        <taxon>Bacteroidota</taxon>
        <taxon>Cytophagia</taxon>
        <taxon>Cytophagales</taxon>
        <taxon>Flammeovirgaceae</taxon>
        <taxon>Flammeovirga</taxon>
    </lineage>
</organism>
<sequence>MDSIKKLFTDKYSLTEESFELLRHLMVEEQKPKNDLLVKVGEVHHFIYFIKKGAMRSYYTNNNGKEVTYWFGFEGDIATSLGNFVHSKPSLENIELLEDTTLLKINKTALLELYNTNLELANFGRKLAEQALLEMEEQILATQFTDAKSRYLQLIDKFPEILQRVKLGHISSYLGITQVTLSRIRSEK</sequence>
<name>A0A7X8SP97_9BACT</name>
<keyword evidence="3" id="KW-1185">Reference proteome</keyword>
<dbReference type="InterPro" id="IPR018490">
    <property type="entry name" value="cNMP-bd_dom_sf"/>
</dbReference>
<protein>
    <submittedName>
        <fullName evidence="2">Crp/Fnr family transcriptional regulator</fullName>
    </submittedName>
</protein>
<dbReference type="Pfam" id="PF00027">
    <property type="entry name" value="cNMP_binding"/>
    <property type="match status" value="1"/>
</dbReference>
<comment type="caution">
    <text evidence="2">The sequence shown here is derived from an EMBL/GenBank/DDBJ whole genome shotgun (WGS) entry which is preliminary data.</text>
</comment>
<dbReference type="PROSITE" id="PS50042">
    <property type="entry name" value="CNMP_BINDING_3"/>
    <property type="match status" value="1"/>
</dbReference>
<proteinExistence type="predicted"/>
<feature type="domain" description="Cyclic nucleotide-binding" evidence="1">
    <location>
        <begin position="13"/>
        <end position="113"/>
    </location>
</feature>
<evidence type="ECO:0000313" key="2">
    <source>
        <dbReference type="EMBL" id="NLR93772.1"/>
    </source>
</evidence>
<dbReference type="SUPFAM" id="SSF51206">
    <property type="entry name" value="cAMP-binding domain-like"/>
    <property type="match status" value="1"/>
</dbReference>
<gene>
    <name evidence="2" type="ORF">HGP29_21405</name>
</gene>
<dbReference type="CDD" id="cd00038">
    <property type="entry name" value="CAP_ED"/>
    <property type="match status" value="1"/>
</dbReference>
<evidence type="ECO:0000259" key="1">
    <source>
        <dbReference type="PROSITE" id="PS50042"/>
    </source>
</evidence>